<dbReference type="RefSeq" id="WP_123118726.1">
    <property type="nucleotide sequence ID" value="NZ_RJJR01000001.1"/>
</dbReference>
<sequence>MTSIASQKAENKSLSIVGSLFRKKEDSSVNKNIVPSKLENTPAFNFGKISFHNSGNNSWVQPKLQINQPGDQYEQEADAMADKVMRMSDKDVAQNSYNTSGTNIQRKCAECEKEDEEKKVQRKENKNSSPSVAPPIVHDVLSSPGKPMDNGTRSFMESRFNYDFRDVRIHNNEKAAASAASINASAYTYGNNIVFNKSKYSLGNEGGKKLLAHELTHVVQQRTNEGRSIQRHPDASSQKTGSQPISSNAALKLSGDNQLQNIADVMTAVQSIKPSDKASGIYTTEFQGRKITLTHDQQALLISTAKKSIKTNLEKAKRNSDYAKNGYEIQKEINDKHKIVSSVVITFAGVQDKIPQLLDEVQKAELSKSAAEVALQSDDFVGAGKQLAECERAAKHALILWREYHEGIISSGEKTITVLEFTRDASFVTLGVLAIIATGGAAAAGTGAVTTTTAFGFEVATVSTANIIATGAPIAATLGGAGMQMALGDKVDWTKVGVDIVVNLILARFGGKISNIIFRRLVGNPAVRNIGAVAFGRIFSSLITHELSTAFITSVDAVYGRLKGQNITWEEFLEILAERLADPKGLVIAGVMGAIQAGADAKLGGAKGVKITDKKGAPTGEIDEVQEGTIREKKSAEGLGKVNPKTGKPFPGSDEVTWAENQIYTKTKTRIGNLKTAVATRPSEKMTEEPAQKAGSQDVPTIKELQGVRKYEFRIDADTPDLRAQVGIQIKRLQQEFPDWTFSAVFGK</sequence>
<feature type="domain" description="eCIS core" evidence="2">
    <location>
        <begin position="147"/>
        <end position="223"/>
    </location>
</feature>
<evidence type="ECO:0000313" key="3">
    <source>
        <dbReference type="EMBL" id="RNI39835.1"/>
    </source>
</evidence>
<organism evidence="3 4">
    <name type="scientific">Hanamia caeni</name>
    <dbReference type="NCBI Taxonomy" id="2294116"/>
    <lineage>
        <taxon>Bacteria</taxon>
        <taxon>Pseudomonadati</taxon>
        <taxon>Bacteroidota</taxon>
        <taxon>Chitinophagia</taxon>
        <taxon>Chitinophagales</taxon>
        <taxon>Chitinophagaceae</taxon>
        <taxon>Hanamia</taxon>
    </lineage>
</organism>
<dbReference type="EMBL" id="RJJR01000001">
    <property type="protein sequence ID" value="RNI39835.1"/>
    <property type="molecule type" value="Genomic_DNA"/>
</dbReference>
<evidence type="ECO:0000256" key="1">
    <source>
        <dbReference type="SAM" id="MobiDB-lite"/>
    </source>
</evidence>
<dbReference type="InterPro" id="IPR025295">
    <property type="entry name" value="eCIS_core_dom"/>
</dbReference>
<keyword evidence="4" id="KW-1185">Reference proteome</keyword>
<protein>
    <submittedName>
        <fullName evidence="3">DUF4157 domain-containing protein</fullName>
    </submittedName>
</protein>
<gene>
    <name evidence="3" type="ORF">EFY79_00595</name>
</gene>
<evidence type="ECO:0000313" key="4">
    <source>
        <dbReference type="Proteomes" id="UP000267223"/>
    </source>
</evidence>
<dbReference type="Proteomes" id="UP000267223">
    <property type="component" value="Unassembled WGS sequence"/>
</dbReference>
<comment type="caution">
    <text evidence="3">The sequence shown here is derived from an EMBL/GenBank/DDBJ whole genome shotgun (WGS) entry which is preliminary data.</text>
</comment>
<reference evidence="3 4" key="1">
    <citation type="submission" date="2018-11" db="EMBL/GenBank/DDBJ databases">
        <title>Draft genome sequence of Ferruginibacter sp. BO-59.</title>
        <authorList>
            <person name="Im W.T."/>
        </authorList>
    </citation>
    <scope>NUCLEOTIDE SEQUENCE [LARGE SCALE GENOMIC DNA]</scope>
    <source>
        <strain evidence="3 4">BO-59</strain>
    </source>
</reference>
<proteinExistence type="predicted"/>
<feature type="region of interest" description="Disordered" evidence="1">
    <location>
        <begin position="118"/>
        <end position="149"/>
    </location>
</feature>
<name>A0A3M9NQS4_9BACT</name>
<accession>A0A3M9NQS4</accession>
<feature type="region of interest" description="Disordered" evidence="1">
    <location>
        <begin position="222"/>
        <end position="248"/>
    </location>
</feature>
<dbReference type="AlphaFoldDB" id="A0A3M9NQS4"/>
<feature type="compositionally biased region" description="Polar residues" evidence="1">
    <location>
        <begin position="235"/>
        <end position="248"/>
    </location>
</feature>
<dbReference type="Pfam" id="PF13699">
    <property type="entry name" value="eCIS_core"/>
    <property type="match status" value="1"/>
</dbReference>
<evidence type="ECO:0000259" key="2">
    <source>
        <dbReference type="Pfam" id="PF13699"/>
    </source>
</evidence>
<dbReference type="OrthoDB" id="4317910at2"/>